<evidence type="ECO:0000313" key="3">
    <source>
        <dbReference type="Proteomes" id="UP000199570"/>
    </source>
</evidence>
<keyword evidence="1" id="KW-1133">Transmembrane helix</keyword>
<keyword evidence="1" id="KW-0812">Transmembrane</keyword>
<evidence type="ECO:0000256" key="1">
    <source>
        <dbReference type="SAM" id="Phobius"/>
    </source>
</evidence>
<name>A0A1H1EG25_9PSED</name>
<feature type="transmembrane region" description="Helical" evidence="1">
    <location>
        <begin position="400"/>
        <end position="419"/>
    </location>
</feature>
<keyword evidence="3" id="KW-1185">Reference proteome</keyword>
<reference evidence="3" key="1">
    <citation type="submission" date="2016-10" db="EMBL/GenBank/DDBJ databases">
        <authorList>
            <person name="Varghese N."/>
            <person name="Submissions S."/>
        </authorList>
    </citation>
    <scope>NUCLEOTIDE SEQUENCE [LARGE SCALE GENOMIC DNA]</scope>
    <source>
        <strain evidence="3">BS3775</strain>
    </source>
</reference>
<evidence type="ECO:0000313" key="2">
    <source>
        <dbReference type="EMBL" id="SDQ87409.1"/>
    </source>
</evidence>
<protein>
    <submittedName>
        <fullName evidence="2">Uncharacterized protein</fullName>
    </submittedName>
</protein>
<keyword evidence="1" id="KW-0472">Membrane</keyword>
<feature type="transmembrane region" description="Helical" evidence="1">
    <location>
        <begin position="376"/>
        <end position="394"/>
    </location>
</feature>
<feature type="transmembrane region" description="Helical" evidence="1">
    <location>
        <begin position="284"/>
        <end position="310"/>
    </location>
</feature>
<dbReference type="AlphaFoldDB" id="A0A1H1EG25"/>
<sequence>MDDGRLVAQFLEKGALTWEDSYLDIVIKRDKFTFDWNEVSLAFKAVGYASEIEREDVGDEFKFSLSNESSKWSEKRKLFFYANDEDFWAAFTNDANSDSYYYITECKATNIPGFASLFSNKVECYVIWRKVLELLVDHVGTRTSMNEFIYFIAGDKSAKKYEVNPVIAFGEFSDGFDEGLQKIAKSLFDHLKVDDAHQLERKSVMRTALADILGEDHTGSPFVWVVSQGAKLFKKYREHYDNYTHRFSVNKLLTEIEEKNLEYTNKINDFITGSQTKAFALPGVLVGIAALVKSAGMAEMALICVGLMMVRSLTKTANDIYFDSFDNLLIQIKKGFEKYKKTEVAEEVKESAEDTQSKIEGLISKAKKRLEYIDKVAYVMLLSGFSFLAYKLYLAPDNTAAKIFFASVWADFVSLSLYVKSMVLSSWQLI</sequence>
<organism evidence="2 3">
    <name type="scientific">Pseudomonas moorei</name>
    <dbReference type="NCBI Taxonomy" id="395599"/>
    <lineage>
        <taxon>Bacteria</taxon>
        <taxon>Pseudomonadati</taxon>
        <taxon>Pseudomonadota</taxon>
        <taxon>Gammaproteobacteria</taxon>
        <taxon>Pseudomonadales</taxon>
        <taxon>Pseudomonadaceae</taxon>
        <taxon>Pseudomonas</taxon>
    </lineage>
</organism>
<proteinExistence type="predicted"/>
<dbReference type="EMBL" id="FNKJ01000003">
    <property type="protein sequence ID" value="SDQ87409.1"/>
    <property type="molecule type" value="Genomic_DNA"/>
</dbReference>
<accession>A0A1H1EG25</accession>
<dbReference type="Proteomes" id="UP000199570">
    <property type="component" value="Unassembled WGS sequence"/>
</dbReference>
<gene>
    <name evidence="2" type="ORF">SAMN04490195_2173</name>
</gene>